<evidence type="ECO:0000313" key="1">
    <source>
        <dbReference type="EMBL" id="VVC98362.1"/>
    </source>
</evidence>
<organism evidence="1 2">
    <name type="scientific">Leptidea sinapis</name>
    <dbReference type="NCBI Taxonomy" id="189913"/>
    <lineage>
        <taxon>Eukaryota</taxon>
        <taxon>Metazoa</taxon>
        <taxon>Ecdysozoa</taxon>
        <taxon>Arthropoda</taxon>
        <taxon>Hexapoda</taxon>
        <taxon>Insecta</taxon>
        <taxon>Pterygota</taxon>
        <taxon>Neoptera</taxon>
        <taxon>Endopterygota</taxon>
        <taxon>Lepidoptera</taxon>
        <taxon>Glossata</taxon>
        <taxon>Ditrysia</taxon>
        <taxon>Papilionoidea</taxon>
        <taxon>Pieridae</taxon>
        <taxon>Dismorphiinae</taxon>
        <taxon>Leptidea</taxon>
    </lineage>
</organism>
<evidence type="ECO:0000313" key="2">
    <source>
        <dbReference type="Proteomes" id="UP000324832"/>
    </source>
</evidence>
<dbReference type="InterPro" id="IPR036691">
    <property type="entry name" value="Endo/exonu/phosph_ase_sf"/>
</dbReference>
<dbReference type="EMBL" id="FZQP02003501">
    <property type="protein sequence ID" value="VVC98362.1"/>
    <property type="molecule type" value="Genomic_DNA"/>
</dbReference>
<dbReference type="AlphaFoldDB" id="A0A5E4QNB3"/>
<accession>A0A5E4QNB3</accession>
<evidence type="ECO:0008006" key="3">
    <source>
        <dbReference type="Google" id="ProtNLM"/>
    </source>
</evidence>
<proteinExistence type="predicted"/>
<reference evidence="1 2" key="1">
    <citation type="submission" date="2017-07" db="EMBL/GenBank/DDBJ databases">
        <authorList>
            <person name="Talla V."/>
            <person name="Backstrom N."/>
        </authorList>
    </citation>
    <scope>NUCLEOTIDE SEQUENCE [LARGE SCALE GENOMIC DNA]</scope>
</reference>
<dbReference type="SUPFAM" id="SSF56219">
    <property type="entry name" value="DNase I-like"/>
    <property type="match status" value="1"/>
</dbReference>
<dbReference type="Proteomes" id="UP000324832">
    <property type="component" value="Unassembled WGS sequence"/>
</dbReference>
<gene>
    <name evidence="1" type="ORF">LSINAPIS_LOCUS9451</name>
</gene>
<sequence length="169" mass="18822">MTTRSIDFILSVYLPCDDPDNLVEFTKCLATIAAIIADSNVEAAFMSGDFNADPRKAFGGELSRFCSENDLICVDEELLPKESFTYLREAHETRSWLDHILTTPAARRTVVSVKIDKGVYCSVYEPLTVNCNFGVIVGKTIIITDTEASSYSLGKQRPKTNRCIYSTIM</sequence>
<dbReference type="Gene3D" id="3.60.10.10">
    <property type="entry name" value="Endonuclease/exonuclease/phosphatase"/>
    <property type="match status" value="1"/>
</dbReference>
<keyword evidence="2" id="KW-1185">Reference proteome</keyword>
<protein>
    <recommendedName>
        <fullName evidence="3">Endonuclease/exonuclease/phosphatase domain-containing protein</fullName>
    </recommendedName>
</protein>
<name>A0A5E4QNB3_9NEOP</name>